<dbReference type="RefSeq" id="WP_030658427.1">
    <property type="nucleotide sequence ID" value="NZ_JBEXDP010000116.1"/>
</dbReference>
<keyword evidence="7" id="KW-1185">Reference proteome</keyword>
<name>A0ABV3AM15_9ACTN</name>
<evidence type="ECO:0000256" key="2">
    <source>
        <dbReference type="ARBA" id="ARBA00023125"/>
    </source>
</evidence>
<dbReference type="InterPro" id="IPR036271">
    <property type="entry name" value="Tet_transcr_reg_TetR-rel_C_sf"/>
</dbReference>
<feature type="domain" description="HTH tetR-type" evidence="5">
    <location>
        <begin position="4"/>
        <end position="64"/>
    </location>
</feature>
<evidence type="ECO:0000313" key="7">
    <source>
        <dbReference type="Proteomes" id="UP001551011"/>
    </source>
</evidence>
<evidence type="ECO:0000259" key="5">
    <source>
        <dbReference type="PROSITE" id="PS50977"/>
    </source>
</evidence>
<dbReference type="Proteomes" id="UP001551011">
    <property type="component" value="Unassembled WGS sequence"/>
</dbReference>
<dbReference type="PROSITE" id="PS50977">
    <property type="entry name" value="HTH_TETR_2"/>
    <property type="match status" value="1"/>
</dbReference>
<protein>
    <submittedName>
        <fullName evidence="6">TetR family transcriptional regulator C-terminal domain-containing protein</fullName>
    </submittedName>
</protein>
<evidence type="ECO:0000313" key="6">
    <source>
        <dbReference type="EMBL" id="MEU5712993.1"/>
    </source>
</evidence>
<reference evidence="6 7" key="1">
    <citation type="submission" date="2024-06" db="EMBL/GenBank/DDBJ databases">
        <title>The Natural Products Discovery Center: Release of the First 8490 Sequenced Strains for Exploring Actinobacteria Biosynthetic Diversity.</title>
        <authorList>
            <person name="Kalkreuter E."/>
            <person name="Kautsar S.A."/>
            <person name="Yang D."/>
            <person name="Bader C.D."/>
            <person name="Teijaro C.N."/>
            <person name="Fluegel L."/>
            <person name="Davis C.M."/>
            <person name="Simpson J.R."/>
            <person name="Lauterbach L."/>
            <person name="Steele A.D."/>
            <person name="Gui C."/>
            <person name="Meng S."/>
            <person name="Li G."/>
            <person name="Viehrig K."/>
            <person name="Ye F."/>
            <person name="Su P."/>
            <person name="Kiefer A.F."/>
            <person name="Nichols A."/>
            <person name="Cepeda A.J."/>
            <person name="Yan W."/>
            <person name="Fan B."/>
            <person name="Jiang Y."/>
            <person name="Adhikari A."/>
            <person name="Zheng C.-J."/>
            <person name="Schuster L."/>
            <person name="Cowan T.M."/>
            <person name="Smanski M.J."/>
            <person name="Chevrette M.G."/>
            <person name="De Carvalho L.P.S."/>
            <person name="Shen B."/>
        </authorList>
    </citation>
    <scope>NUCLEOTIDE SEQUENCE [LARGE SCALE GENOMIC DNA]</scope>
    <source>
        <strain evidence="6 7">NPDC020594</strain>
    </source>
</reference>
<evidence type="ECO:0000256" key="4">
    <source>
        <dbReference type="PROSITE-ProRule" id="PRU00335"/>
    </source>
</evidence>
<dbReference type="PANTHER" id="PTHR47506:SF1">
    <property type="entry name" value="HTH-TYPE TRANSCRIPTIONAL REGULATOR YJDC"/>
    <property type="match status" value="1"/>
</dbReference>
<dbReference type="SUPFAM" id="SSF48498">
    <property type="entry name" value="Tetracyclin repressor-like, C-terminal domain"/>
    <property type="match status" value="1"/>
</dbReference>
<dbReference type="InterPro" id="IPR009057">
    <property type="entry name" value="Homeodomain-like_sf"/>
</dbReference>
<dbReference type="InterPro" id="IPR001647">
    <property type="entry name" value="HTH_TetR"/>
</dbReference>
<sequence>MPQVSVKDRLLEHAEDIFRRKGFHAASVQDITNAAGAPKGSFYNHFDSKQQLAAEIVHRYAQATDFSALHTDRPALQRLGGHLTGQLERVRETGVQFGCLLGTLAGDSTIAGEEVRRNVQAALSTWADQISRTIEEGQAAGEITTRRPAAVLAAFLVDVLEGALLRAKLRGDHAAAAEEIGIALDALRA</sequence>
<organism evidence="6 7">
    <name type="scientific">Streptomyces flaveolus</name>
    <dbReference type="NCBI Taxonomy" id="67297"/>
    <lineage>
        <taxon>Bacteria</taxon>
        <taxon>Bacillati</taxon>
        <taxon>Actinomycetota</taxon>
        <taxon>Actinomycetes</taxon>
        <taxon>Kitasatosporales</taxon>
        <taxon>Streptomycetaceae</taxon>
        <taxon>Streptomyces</taxon>
    </lineage>
</organism>
<dbReference type="SUPFAM" id="SSF46689">
    <property type="entry name" value="Homeodomain-like"/>
    <property type="match status" value="1"/>
</dbReference>
<keyword evidence="3" id="KW-0804">Transcription</keyword>
<dbReference type="Pfam" id="PF16925">
    <property type="entry name" value="TetR_C_13"/>
    <property type="match status" value="1"/>
</dbReference>
<dbReference type="InterPro" id="IPR011075">
    <property type="entry name" value="TetR_C"/>
</dbReference>
<feature type="DNA-binding region" description="H-T-H motif" evidence="4">
    <location>
        <begin position="27"/>
        <end position="46"/>
    </location>
</feature>
<keyword evidence="2 4" id="KW-0238">DNA-binding</keyword>
<proteinExistence type="predicted"/>
<dbReference type="EMBL" id="JBFAEG010000043">
    <property type="protein sequence ID" value="MEU5712993.1"/>
    <property type="molecule type" value="Genomic_DNA"/>
</dbReference>
<comment type="caution">
    <text evidence="6">The sequence shown here is derived from an EMBL/GenBank/DDBJ whole genome shotgun (WGS) entry which is preliminary data.</text>
</comment>
<dbReference type="Pfam" id="PF00440">
    <property type="entry name" value="TetR_N"/>
    <property type="match status" value="1"/>
</dbReference>
<dbReference type="Gene3D" id="1.10.357.10">
    <property type="entry name" value="Tetracycline Repressor, domain 2"/>
    <property type="match status" value="1"/>
</dbReference>
<keyword evidence="1" id="KW-0805">Transcription regulation</keyword>
<evidence type="ECO:0000256" key="3">
    <source>
        <dbReference type="ARBA" id="ARBA00023163"/>
    </source>
</evidence>
<dbReference type="PANTHER" id="PTHR47506">
    <property type="entry name" value="TRANSCRIPTIONAL REGULATORY PROTEIN"/>
    <property type="match status" value="1"/>
</dbReference>
<accession>A0ABV3AM15</accession>
<gene>
    <name evidence="6" type="ORF">AB0H04_40310</name>
</gene>
<dbReference type="PRINTS" id="PR00455">
    <property type="entry name" value="HTHTETR"/>
</dbReference>
<evidence type="ECO:0000256" key="1">
    <source>
        <dbReference type="ARBA" id="ARBA00023015"/>
    </source>
</evidence>